<accession>A0A5B7JNV4</accession>
<name>A0A5B7JNV4_PORTR</name>
<comment type="caution">
    <text evidence="2">The sequence shown here is derived from an EMBL/GenBank/DDBJ whole genome shotgun (WGS) entry which is preliminary data.</text>
</comment>
<evidence type="ECO:0000256" key="1">
    <source>
        <dbReference type="SAM" id="SignalP"/>
    </source>
</evidence>
<dbReference type="Proteomes" id="UP000324222">
    <property type="component" value="Unassembled WGS sequence"/>
</dbReference>
<dbReference type="EMBL" id="VSRR010096994">
    <property type="protein sequence ID" value="MPC94024.1"/>
    <property type="molecule type" value="Genomic_DNA"/>
</dbReference>
<sequence length="133" mass="14790">MMCSWISIVTAALLVTEDLTYGQEGYVDNVGGIIRRVFQQDIPFCDLVVFTTATSSEVFFDICRNIGPAAVVSLDNFLNDDNRNNLWESSILTCRAVILHLKGSSDTVKNINIENKNTDVNLDNNNSSNLVLR</sequence>
<gene>
    <name evidence="2" type="ORF">E2C01_089175</name>
</gene>
<proteinExistence type="predicted"/>
<feature type="signal peptide" evidence="1">
    <location>
        <begin position="1"/>
        <end position="22"/>
    </location>
</feature>
<feature type="chain" id="PRO_5022890469" evidence="1">
    <location>
        <begin position="23"/>
        <end position="133"/>
    </location>
</feature>
<keyword evidence="1" id="KW-0732">Signal</keyword>
<reference evidence="2 3" key="1">
    <citation type="submission" date="2019-05" db="EMBL/GenBank/DDBJ databases">
        <title>Another draft genome of Portunus trituberculatus and its Hox gene families provides insights of decapod evolution.</title>
        <authorList>
            <person name="Jeong J.-H."/>
            <person name="Song I."/>
            <person name="Kim S."/>
            <person name="Choi T."/>
            <person name="Kim D."/>
            <person name="Ryu S."/>
            <person name="Kim W."/>
        </authorList>
    </citation>
    <scope>NUCLEOTIDE SEQUENCE [LARGE SCALE GENOMIC DNA]</scope>
    <source>
        <tissue evidence="2">Muscle</tissue>
    </source>
</reference>
<evidence type="ECO:0000313" key="2">
    <source>
        <dbReference type="EMBL" id="MPC94024.1"/>
    </source>
</evidence>
<dbReference type="AlphaFoldDB" id="A0A5B7JNV4"/>
<keyword evidence="3" id="KW-1185">Reference proteome</keyword>
<evidence type="ECO:0000313" key="3">
    <source>
        <dbReference type="Proteomes" id="UP000324222"/>
    </source>
</evidence>
<protein>
    <submittedName>
        <fullName evidence="2">Uncharacterized protein</fullName>
    </submittedName>
</protein>
<organism evidence="2 3">
    <name type="scientific">Portunus trituberculatus</name>
    <name type="common">Swimming crab</name>
    <name type="synonym">Neptunus trituberculatus</name>
    <dbReference type="NCBI Taxonomy" id="210409"/>
    <lineage>
        <taxon>Eukaryota</taxon>
        <taxon>Metazoa</taxon>
        <taxon>Ecdysozoa</taxon>
        <taxon>Arthropoda</taxon>
        <taxon>Crustacea</taxon>
        <taxon>Multicrustacea</taxon>
        <taxon>Malacostraca</taxon>
        <taxon>Eumalacostraca</taxon>
        <taxon>Eucarida</taxon>
        <taxon>Decapoda</taxon>
        <taxon>Pleocyemata</taxon>
        <taxon>Brachyura</taxon>
        <taxon>Eubrachyura</taxon>
        <taxon>Portunoidea</taxon>
        <taxon>Portunidae</taxon>
        <taxon>Portuninae</taxon>
        <taxon>Portunus</taxon>
    </lineage>
</organism>